<dbReference type="Pfam" id="PF00067">
    <property type="entry name" value="p450"/>
    <property type="match status" value="1"/>
</dbReference>
<dbReference type="GO" id="GO:0020037">
    <property type="term" value="F:heme binding"/>
    <property type="evidence" value="ECO:0007669"/>
    <property type="project" value="InterPro"/>
</dbReference>
<proteinExistence type="predicted"/>
<protein>
    <submittedName>
        <fullName evidence="3">Cytochrome P450 family 808F-CYP808F1</fullName>
    </submittedName>
</protein>
<dbReference type="EMBL" id="HG001668">
    <property type="protein sequence ID" value="CDF34023.1"/>
    <property type="molecule type" value="Genomic_DNA"/>
</dbReference>
<dbReference type="Gramene" id="CDF34023">
    <property type="protein sequence ID" value="CDF34023"/>
    <property type="gene ID" value="CHC_T00009062001"/>
</dbReference>
<dbReference type="InterPro" id="IPR039983">
    <property type="entry name" value="CYP46A1"/>
</dbReference>
<dbReference type="Proteomes" id="UP000012073">
    <property type="component" value="Unassembled WGS sequence"/>
</dbReference>
<feature type="transmembrane region" description="Helical" evidence="2">
    <location>
        <begin position="12"/>
        <end position="30"/>
    </location>
</feature>
<dbReference type="CDD" id="cd00302">
    <property type="entry name" value="cytochrome_P450"/>
    <property type="match status" value="1"/>
</dbReference>
<dbReference type="KEGG" id="ccp:CHC_T00009062001"/>
<reference evidence="4" key="1">
    <citation type="journal article" date="2013" name="Proc. Natl. Acad. Sci. U.S.A.">
        <title>Genome structure and metabolic features in the red seaweed Chondrus crispus shed light on evolution of the Archaeplastida.</title>
        <authorList>
            <person name="Collen J."/>
            <person name="Porcel B."/>
            <person name="Carre W."/>
            <person name="Ball S.G."/>
            <person name="Chaparro C."/>
            <person name="Tonon T."/>
            <person name="Barbeyron T."/>
            <person name="Michel G."/>
            <person name="Noel B."/>
            <person name="Valentin K."/>
            <person name="Elias M."/>
            <person name="Artiguenave F."/>
            <person name="Arun A."/>
            <person name="Aury J.M."/>
            <person name="Barbosa-Neto J.F."/>
            <person name="Bothwell J.H."/>
            <person name="Bouget F.Y."/>
            <person name="Brillet L."/>
            <person name="Cabello-Hurtado F."/>
            <person name="Capella-Gutierrez S."/>
            <person name="Charrier B."/>
            <person name="Cladiere L."/>
            <person name="Cock J.M."/>
            <person name="Coelho S.M."/>
            <person name="Colleoni C."/>
            <person name="Czjzek M."/>
            <person name="Da Silva C."/>
            <person name="Delage L."/>
            <person name="Denoeud F."/>
            <person name="Deschamps P."/>
            <person name="Dittami S.M."/>
            <person name="Gabaldon T."/>
            <person name="Gachon C.M."/>
            <person name="Groisillier A."/>
            <person name="Herve C."/>
            <person name="Jabbari K."/>
            <person name="Katinka M."/>
            <person name="Kloareg B."/>
            <person name="Kowalczyk N."/>
            <person name="Labadie K."/>
            <person name="Leblanc C."/>
            <person name="Lopez P.J."/>
            <person name="McLachlan D.H."/>
            <person name="Meslet-Cladiere L."/>
            <person name="Moustafa A."/>
            <person name="Nehr Z."/>
            <person name="Nyvall Collen P."/>
            <person name="Panaud O."/>
            <person name="Partensky F."/>
            <person name="Poulain J."/>
            <person name="Rensing S.A."/>
            <person name="Rousvoal S."/>
            <person name="Samson G."/>
            <person name="Symeonidi A."/>
            <person name="Weissenbach J."/>
            <person name="Zambounis A."/>
            <person name="Wincker P."/>
            <person name="Boyen C."/>
        </authorList>
    </citation>
    <scope>NUCLEOTIDE SEQUENCE [LARGE SCALE GENOMIC DNA]</scope>
    <source>
        <strain evidence="4">cv. Stackhouse</strain>
    </source>
</reference>
<dbReference type="InterPro" id="IPR002401">
    <property type="entry name" value="Cyt_P450_E_grp-I"/>
</dbReference>
<dbReference type="PANTHER" id="PTHR24293">
    <property type="entry name" value="CYTOCHROME P450 FAMILY 46 SUBFAMILY A"/>
    <property type="match status" value="1"/>
</dbReference>
<gene>
    <name evidence="3" type="ORF">CHC_T00009062001</name>
</gene>
<dbReference type="GO" id="GO:0033781">
    <property type="term" value="F:cholesterol 24-hydroxylase activity"/>
    <property type="evidence" value="ECO:0007669"/>
    <property type="project" value="InterPro"/>
</dbReference>
<evidence type="ECO:0000313" key="4">
    <source>
        <dbReference type="Proteomes" id="UP000012073"/>
    </source>
</evidence>
<evidence type="ECO:0000256" key="2">
    <source>
        <dbReference type="SAM" id="Phobius"/>
    </source>
</evidence>
<name>R7Q8B3_CHOCR</name>
<keyword evidence="1" id="KW-0479">Metal-binding</keyword>
<sequence length="506" mass="57096">MDVLNIQGSFKSFFHIVAVLLSLSLIFVLTRLRHMSAYPSLPGPSFLALPSNALIRTLLCNSCTFTDIMDQLSSSYGSFFGVWIGFSRVVVTSVPSDIVQISFNAKMFPRPARFRQVFNLVAPGCLFSMETEQHQICRKLLRDSFSHNMLRNLCSLMTHSISELCTLLDHYAACGTPVEISKLLAATSTSFVTNVALGADVAQDERLELVKAAKHLTKEMMIEYVLYPLRQALSRFGSRDKMYECRDRIREACQGILNQRMREPKSKKESRNPDVLDAFIDLQGHSRETTVSLIVEMVTAGSHTTYQILSACIYEICRSPRIINKIEKELTRELGDFSLRSPLSPKDVLKLSYLSKVWKEVCRLHPIATSDIRVAAKDILLKGSGILVPKGTEIHAQLRGCHLNKSVWKDAHAFKPERWGNSFEGTKGERVPAGAFVPYGLGQFSCMGRFFADYVGPLILAEMYRRHRFTLAPQTDCDRALCTCLKTRARPVRLEEGFSVLVFRRE</sequence>
<dbReference type="RefSeq" id="XP_005713842.1">
    <property type="nucleotide sequence ID" value="XM_005713785.1"/>
</dbReference>
<keyword evidence="1" id="KW-0349">Heme</keyword>
<keyword evidence="4" id="KW-1185">Reference proteome</keyword>
<evidence type="ECO:0000313" key="3">
    <source>
        <dbReference type="EMBL" id="CDF34023.1"/>
    </source>
</evidence>
<dbReference type="SUPFAM" id="SSF48264">
    <property type="entry name" value="Cytochrome P450"/>
    <property type="match status" value="1"/>
</dbReference>
<dbReference type="Gene3D" id="1.10.630.10">
    <property type="entry name" value="Cytochrome P450"/>
    <property type="match status" value="1"/>
</dbReference>
<dbReference type="GO" id="GO:0006707">
    <property type="term" value="P:cholesterol catabolic process"/>
    <property type="evidence" value="ECO:0007669"/>
    <property type="project" value="InterPro"/>
</dbReference>
<dbReference type="InterPro" id="IPR036396">
    <property type="entry name" value="Cyt_P450_sf"/>
</dbReference>
<dbReference type="GeneID" id="17321555"/>
<keyword evidence="2" id="KW-0812">Transmembrane</keyword>
<dbReference type="PRINTS" id="PR00463">
    <property type="entry name" value="EP450I"/>
</dbReference>
<dbReference type="AlphaFoldDB" id="R7Q8B3"/>
<keyword evidence="2" id="KW-1133">Transmembrane helix</keyword>
<dbReference type="STRING" id="2769.R7Q8B3"/>
<accession>R7Q8B3</accession>
<comment type="cofactor">
    <cofactor evidence="1">
        <name>heme</name>
        <dbReference type="ChEBI" id="CHEBI:30413"/>
    </cofactor>
</comment>
<dbReference type="OMA" id="FTDLFCA"/>
<feature type="binding site" description="axial binding residue" evidence="1">
    <location>
        <position position="446"/>
    </location>
    <ligand>
        <name>heme</name>
        <dbReference type="ChEBI" id="CHEBI:30413"/>
    </ligand>
    <ligandPart>
        <name>Fe</name>
        <dbReference type="ChEBI" id="CHEBI:18248"/>
    </ligandPart>
</feature>
<organism evidence="3 4">
    <name type="scientific">Chondrus crispus</name>
    <name type="common">Carrageen Irish moss</name>
    <name type="synonym">Polymorpha crispa</name>
    <dbReference type="NCBI Taxonomy" id="2769"/>
    <lineage>
        <taxon>Eukaryota</taxon>
        <taxon>Rhodophyta</taxon>
        <taxon>Florideophyceae</taxon>
        <taxon>Rhodymeniophycidae</taxon>
        <taxon>Gigartinales</taxon>
        <taxon>Gigartinaceae</taxon>
        <taxon>Chondrus</taxon>
    </lineage>
</organism>
<dbReference type="PANTHER" id="PTHR24293:SF0">
    <property type="entry name" value="CYP46A1 PROTEIN-RELATED"/>
    <property type="match status" value="1"/>
</dbReference>
<dbReference type="InterPro" id="IPR001128">
    <property type="entry name" value="Cyt_P450"/>
</dbReference>
<keyword evidence="2" id="KW-0472">Membrane</keyword>
<evidence type="ECO:0000256" key="1">
    <source>
        <dbReference type="PIRSR" id="PIRSR602401-1"/>
    </source>
</evidence>
<dbReference type="GO" id="GO:0005506">
    <property type="term" value="F:iron ion binding"/>
    <property type="evidence" value="ECO:0007669"/>
    <property type="project" value="InterPro"/>
</dbReference>
<keyword evidence="1" id="KW-0408">Iron</keyword>
<dbReference type="OrthoDB" id="3945418at2759"/>